<evidence type="ECO:0000259" key="2">
    <source>
        <dbReference type="PROSITE" id="PS50405"/>
    </source>
</evidence>
<dbReference type="PROSITE" id="PS50405">
    <property type="entry name" value="GST_CTER"/>
    <property type="match status" value="1"/>
</dbReference>
<proteinExistence type="predicted"/>
<dbReference type="InterPro" id="IPR040079">
    <property type="entry name" value="Glutathione_S-Trfase"/>
</dbReference>
<dbReference type="Pfam" id="PF13410">
    <property type="entry name" value="GST_C_2"/>
    <property type="match status" value="1"/>
</dbReference>
<evidence type="ECO:0000313" key="4">
    <source>
        <dbReference type="Proteomes" id="UP001597237"/>
    </source>
</evidence>
<sequence>MKLYWSETLNPRKVCAVARHLEAPVAFVHVDLAAGGSHAPDFLARNPNGKVPVLEEADGRTLWESNAIMCRLSEAAGADLWPRDERQIDLLRWLFWDAQHFGLHASRLYFENIIRPKLSGAEPNPRTVADALGQFRTYAAILDDHLAGRSWVMGDQLTLADFALGVALPYAEAAQIPLGDFPAMARWHDRLNELPAWREPFPAIH</sequence>
<feature type="domain" description="GST N-terminal" evidence="1">
    <location>
        <begin position="1"/>
        <end position="80"/>
    </location>
</feature>
<dbReference type="Proteomes" id="UP001597237">
    <property type="component" value="Unassembled WGS sequence"/>
</dbReference>
<dbReference type="SUPFAM" id="SSF52833">
    <property type="entry name" value="Thioredoxin-like"/>
    <property type="match status" value="1"/>
</dbReference>
<dbReference type="PANTHER" id="PTHR44051:SF8">
    <property type="entry name" value="GLUTATHIONE S-TRANSFERASE GSTA"/>
    <property type="match status" value="1"/>
</dbReference>
<reference evidence="4" key="1">
    <citation type="journal article" date="2019" name="Int. J. Syst. Evol. Microbiol.">
        <title>The Global Catalogue of Microorganisms (GCM) 10K type strain sequencing project: providing services to taxonomists for standard genome sequencing and annotation.</title>
        <authorList>
            <consortium name="The Broad Institute Genomics Platform"/>
            <consortium name="The Broad Institute Genome Sequencing Center for Infectious Disease"/>
            <person name="Wu L."/>
            <person name="Ma J."/>
        </authorList>
    </citation>
    <scope>NUCLEOTIDE SEQUENCE [LARGE SCALE GENOMIC DNA]</scope>
    <source>
        <strain evidence="4">DFY28</strain>
    </source>
</reference>
<dbReference type="PANTHER" id="PTHR44051">
    <property type="entry name" value="GLUTATHIONE S-TRANSFERASE-RELATED"/>
    <property type="match status" value="1"/>
</dbReference>
<organism evidence="3 4">
    <name type="scientific">Phenylobacterium terrae</name>
    <dbReference type="NCBI Taxonomy" id="2665495"/>
    <lineage>
        <taxon>Bacteria</taxon>
        <taxon>Pseudomonadati</taxon>
        <taxon>Pseudomonadota</taxon>
        <taxon>Alphaproteobacteria</taxon>
        <taxon>Caulobacterales</taxon>
        <taxon>Caulobacteraceae</taxon>
        <taxon>Phenylobacterium</taxon>
    </lineage>
</organism>
<dbReference type="Gene3D" id="1.20.1050.10">
    <property type="match status" value="1"/>
</dbReference>
<dbReference type="EMBL" id="JBHUEY010000001">
    <property type="protein sequence ID" value="MFD1784028.1"/>
    <property type="molecule type" value="Genomic_DNA"/>
</dbReference>
<dbReference type="Gene3D" id="3.40.30.10">
    <property type="entry name" value="Glutaredoxin"/>
    <property type="match status" value="1"/>
</dbReference>
<dbReference type="InterPro" id="IPR010987">
    <property type="entry name" value="Glutathione-S-Trfase_C-like"/>
</dbReference>
<gene>
    <name evidence="3" type="ORF">ACFSC0_11535</name>
</gene>
<feature type="domain" description="GST C-terminal" evidence="2">
    <location>
        <begin position="83"/>
        <end position="205"/>
    </location>
</feature>
<protein>
    <submittedName>
        <fullName evidence="3">Glutathione S-transferase family protein</fullName>
    </submittedName>
</protein>
<comment type="caution">
    <text evidence="3">The sequence shown here is derived from an EMBL/GenBank/DDBJ whole genome shotgun (WGS) entry which is preliminary data.</text>
</comment>
<name>A0ABW4N2Q2_9CAUL</name>
<dbReference type="InterPro" id="IPR004045">
    <property type="entry name" value="Glutathione_S-Trfase_N"/>
</dbReference>
<dbReference type="SFLD" id="SFLDG00358">
    <property type="entry name" value="Main_(cytGST)"/>
    <property type="match status" value="1"/>
</dbReference>
<dbReference type="InterPro" id="IPR036282">
    <property type="entry name" value="Glutathione-S-Trfase_C_sf"/>
</dbReference>
<dbReference type="PROSITE" id="PS50404">
    <property type="entry name" value="GST_NTER"/>
    <property type="match status" value="1"/>
</dbReference>
<dbReference type="Pfam" id="PF02798">
    <property type="entry name" value="GST_N"/>
    <property type="match status" value="1"/>
</dbReference>
<evidence type="ECO:0000259" key="1">
    <source>
        <dbReference type="PROSITE" id="PS50404"/>
    </source>
</evidence>
<dbReference type="SFLD" id="SFLDS00019">
    <property type="entry name" value="Glutathione_Transferase_(cytos"/>
    <property type="match status" value="1"/>
</dbReference>
<accession>A0ABW4N2Q2</accession>
<dbReference type="InterPro" id="IPR036249">
    <property type="entry name" value="Thioredoxin-like_sf"/>
</dbReference>
<keyword evidence="4" id="KW-1185">Reference proteome</keyword>
<dbReference type="SUPFAM" id="SSF47616">
    <property type="entry name" value="GST C-terminal domain-like"/>
    <property type="match status" value="1"/>
</dbReference>
<dbReference type="RefSeq" id="WP_377282784.1">
    <property type="nucleotide sequence ID" value="NZ_JBHRSI010000008.1"/>
</dbReference>
<evidence type="ECO:0000313" key="3">
    <source>
        <dbReference type="EMBL" id="MFD1784028.1"/>
    </source>
</evidence>